<name>A0A0B5HXZ4_9ACTN</name>
<gene>
    <name evidence="1" type="ORF">SVTN_00115</name>
</gene>
<accession>A0A0B5HXZ4</accession>
<keyword evidence="2" id="KW-1185">Reference proteome</keyword>
<organism evidence="1 2">
    <name type="scientific">Streptomyces vietnamensis</name>
    <dbReference type="NCBI Taxonomy" id="362257"/>
    <lineage>
        <taxon>Bacteria</taxon>
        <taxon>Bacillati</taxon>
        <taxon>Actinomycetota</taxon>
        <taxon>Actinomycetes</taxon>
        <taxon>Kitasatosporales</taxon>
        <taxon>Streptomycetaceae</taxon>
        <taxon>Streptomyces</taxon>
    </lineage>
</organism>
<dbReference type="EMBL" id="CP010407">
    <property type="protein sequence ID" value="AJF63187.1"/>
    <property type="molecule type" value="Genomic_DNA"/>
</dbReference>
<dbReference type="AlphaFoldDB" id="A0A0B5HXZ4"/>
<proteinExistence type="predicted"/>
<sequence length="91" mass="9083">MVLLGAVVLTLAIGDHPDAIVVALVVVVNTTVGVAQEVRADNAVAALSALSAPHARVRRDGAVRDLLAARLLRTAFRAPGPAGTAGASGLP</sequence>
<dbReference type="Proteomes" id="UP000031774">
    <property type="component" value="Chromosome"/>
</dbReference>
<dbReference type="InterPro" id="IPR023298">
    <property type="entry name" value="ATPase_P-typ_TM_dom_sf"/>
</dbReference>
<dbReference type="STRING" id="362257.SVTN_00115"/>
<protein>
    <recommendedName>
        <fullName evidence="3">Cation-transporting P-type ATPase N-terminal domain-containing protein</fullName>
    </recommendedName>
</protein>
<dbReference type="KEGG" id="svt:SVTN_00115"/>
<reference evidence="1 2" key="1">
    <citation type="submission" date="2014-12" db="EMBL/GenBank/DDBJ databases">
        <title>Complete genome sequence of Streptomyces vietnamensis strain GIMV4.0001, a genetic manipulable producer of the benzoisochromanequinone antibiotic granaticin.</title>
        <authorList>
            <person name="Deng M.R."/>
            <person name="Guo J."/>
            <person name="Ma L.Y."/>
            <person name="Feng G.D."/>
            <person name="Mo C.Y."/>
            <person name="Zhu H.H."/>
        </authorList>
    </citation>
    <scope>NUCLEOTIDE SEQUENCE [LARGE SCALE GENOMIC DNA]</scope>
    <source>
        <strain evidence="2">GIMV4.0001</strain>
    </source>
</reference>
<evidence type="ECO:0008006" key="3">
    <source>
        <dbReference type="Google" id="ProtNLM"/>
    </source>
</evidence>
<dbReference type="Gene3D" id="1.20.1110.10">
    <property type="entry name" value="Calcium-transporting ATPase, transmembrane domain"/>
    <property type="match status" value="1"/>
</dbReference>
<dbReference type="HOGENOM" id="CLU_2425814_0_0_11"/>
<dbReference type="PANTHER" id="PTHR42861">
    <property type="entry name" value="CALCIUM-TRANSPORTING ATPASE"/>
    <property type="match status" value="1"/>
</dbReference>
<dbReference type="SUPFAM" id="SSF81665">
    <property type="entry name" value="Calcium ATPase, transmembrane domain M"/>
    <property type="match status" value="1"/>
</dbReference>
<evidence type="ECO:0000313" key="1">
    <source>
        <dbReference type="EMBL" id="AJF63187.1"/>
    </source>
</evidence>
<dbReference type="Gene3D" id="2.70.150.10">
    <property type="entry name" value="Calcium-transporting ATPase, cytoplasmic transduction domain A"/>
    <property type="match status" value="1"/>
</dbReference>
<evidence type="ECO:0000313" key="2">
    <source>
        <dbReference type="Proteomes" id="UP000031774"/>
    </source>
</evidence>